<feature type="region of interest" description="Disordered" evidence="5">
    <location>
        <begin position="353"/>
        <end position="384"/>
    </location>
</feature>
<keyword evidence="8" id="KW-1185">Reference proteome</keyword>
<feature type="compositionally biased region" description="Low complexity" evidence="5">
    <location>
        <begin position="361"/>
        <end position="375"/>
    </location>
</feature>
<organism evidence="7 8">
    <name type="scientific">Pholiota conissans</name>
    <dbReference type="NCBI Taxonomy" id="109636"/>
    <lineage>
        <taxon>Eukaryota</taxon>
        <taxon>Fungi</taxon>
        <taxon>Dikarya</taxon>
        <taxon>Basidiomycota</taxon>
        <taxon>Agaricomycotina</taxon>
        <taxon>Agaricomycetes</taxon>
        <taxon>Agaricomycetidae</taxon>
        <taxon>Agaricales</taxon>
        <taxon>Agaricineae</taxon>
        <taxon>Strophariaceae</taxon>
        <taxon>Pholiota</taxon>
    </lineage>
</organism>
<evidence type="ECO:0000313" key="8">
    <source>
        <dbReference type="Proteomes" id="UP000807469"/>
    </source>
</evidence>
<evidence type="ECO:0000256" key="6">
    <source>
        <dbReference type="SAM" id="Phobius"/>
    </source>
</evidence>
<evidence type="ECO:0000313" key="7">
    <source>
        <dbReference type="EMBL" id="KAF9486539.1"/>
    </source>
</evidence>
<protein>
    <submittedName>
        <fullName evidence="7">Uncharacterized protein</fullName>
    </submittedName>
</protein>
<keyword evidence="2 6" id="KW-0812">Transmembrane</keyword>
<gene>
    <name evidence="7" type="ORF">BDN70DRAFT_870117</name>
</gene>
<accession>A0A9P5ZHJ1</accession>
<name>A0A9P5ZHJ1_9AGAR</name>
<evidence type="ECO:0000256" key="3">
    <source>
        <dbReference type="ARBA" id="ARBA00022989"/>
    </source>
</evidence>
<feature type="region of interest" description="Disordered" evidence="5">
    <location>
        <begin position="532"/>
        <end position="556"/>
    </location>
</feature>
<dbReference type="GO" id="GO:0016020">
    <property type="term" value="C:membrane"/>
    <property type="evidence" value="ECO:0007669"/>
    <property type="project" value="UniProtKB-SubCell"/>
</dbReference>
<dbReference type="InterPro" id="IPR051694">
    <property type="entry name" value="Immunoregulatory_rcpt-like"/>
</dbReference>
<feature type="region of interest" description="Disordered" evidence="5">
    <location>
        <begin position="400"/>
        <end position="452"/>
    </location>
</feature>
<evidence type="ECO:0000256" key="2">
    <source>
        <dbReference type="ARBA" id="ARBA00022692"/>
    </source>
</evidence>
<sequence>MPVISRGQSSPSSLSSPEPSHSAPGANTPLPNTKPGNILALGTNILGGKPDLQKPSDKGIVPNSKENPSSKPSSASKTGALPNSSPHETTTEVGKHQLETPHAPRPSADIPASSPTPTTIDKQTQSSGNSNILANTGNLLGGTLNTIGGVANGTLGDAGGVASNVLGGISRFRGKEPSQPSATPIHQTGSTTSDTAASSSTQDRPQRTQPPTQTSEKATTTSQQQIGSSPSPNQATGTTEKQTTIALTTSRQINLSFRPKPTPPAFGSHLQSATIGSSSTTTSRQAPLPLPSHQPPSSSRQSTMSTSSSSRAFTSAGAALQPSFVSDPPSFSVSNLPTTMSAAKTGFLRNGSDAVESGIPSSSSSNVNNTDTESSPANPDNSAARNTITAPIASASGISATTGVATPSNTTVITTSTSTTSAAASKKSSLGPGHPGKEDTPPHDSDNKSSGLSAGEKGAIIGGSIAAAVSVITLILVLVLFVCRSRRRRQRAASQLQLPANMINVPSMAGMTYIPVFPVSAPPYQAALSQSNQKAELQTQNSLNASHPPPFAPGYGDVTYGTGFQNGYATDIVQPALNHDGDRQSALAYKTHRNQDSATSSDTEYESAVEDVHPSGHLQGYAIADPHAEPLKAKNTISNTSGYTTSNVQFGVAL</sequence>
<dbReference type="Proteomes" id="UP000807469">
    <property type="component" value="Unassembled WGS sequence"/>
</dbReference>
<reference evidence="7" key="1">
    <citation type="submission" date="2020-11" db="EMBL/GenBank/DDBJ databases">
        <authorList>
            <consortium name="DOE Joint Genome Institute"/>
            <person name="Ahrendt S."/>
            <person name="Riley R."/>
            <person name="Andreopoulos W."/>
            <person name="Labutti K."/>
            <person name="Pangilinan J."/>
            <person name="Ruiz-Duenas F.J."/>
            <person name="Barrasa J.M."/>
            <person name="Sanchez-Garcia M."/>
            <person name="Camarero S."/>
            <person name="Miyauchi S."/>
            <person name="Serrano A."/>
            <person name="Linde D."/>
            <person name="Babiker R."/>
            <person name="Drula E."/>
            <person name="Ayuso-Fernandez I."/>
            <person name="Pacheco R."/>
            <person name="Padilla G."/>
            <person name="Ferreira P."/>
            <person name="Barriuso J."/>
            <person name="Kellner H."/>
            <person name="Castanera R."/>
            <person name="Alfaro M."/>
            <person name="Ramirez L."/>
            <person name="Pisabarro A.G."/>
            <person name="Kuo A."/>
            <person name="Tritt A."/>
            <person name="Lipzen A."/>
            <person name="He G."/>
            <person name="Yan M."/>
            <person name="Ng V."/>
            <person name="Cullen D."/>
            <person name="Martin F."/>
            <person name="Rosso M.-N."/>
            <person name="Henrissat B."/>
            <person name="Hibbett D."/>
            <person name="Martinez A.T."/>
            <person name="Grigoriev I.V."/>
        </authorList>
    </citation>
    <scope>NUCLEOTIDE SEQUENCE</scope>
    <source>
        <strain evidence="7">CIRM-BRFM 674</strain>
    </source>
</reference>
<feature type="compositionally biased region" description="Low complexity" evidence="5">
    <location>
        <begin position="295"/>
        <end position="311"/>
    </location>
</feature>
<feature type="compositionally biased region" description="Basic and acidic residues" evidence="5">
    <location>
        <begin position="89"/>
        <end position="99"/>
    </location>
</feature>
<keyword evidence="4 6" id="KW-0472">Membrane</keyword>
<feature type="compositionally biased region" description="Low complexity" evidence="5">
    <location>
        <begin position="1"/>
        <end position="24"/>
    </location>
</feature>
<feature type="compositionally biased region" description="Polar residues" evidence="5">
    <location>
        <begin position="532"/>
        <end position="545"/>
    </location>
</feature>
<feature type="region of interest" description="Disordered" evidence="5">
    <location>
        <begin position="1"/>
        <end position="140"/>
    </location>
</feature>
<feature type="compositionally biased region" description="Low complexity" evidence="5">
    <location>
        <begin position="62"/>
        <end position="77"/>
    </location>
</feature>
<dbReference type="EMBL" id="MU155130">
    <property type="protein sequence ID" value="KAF9486539.1"/>
    <property type="molecule type" value="Genomic_DNA"/>
</dbReference>
<dbReference type="AlphaFoldDB" id="A0A9P5ZHJ1"/>
<evidence type="ECO:0000256" key="5">
    <source>
        <dbReference type="SAM" id="MobiDB-lite"/>
    </source>
</evidence>
<feature type="compositionally biased region" description="Polar residues" evidence="5">
    <location>
        <begin position="215"/>
        <end position="241"/>
    </location>
</feature>
<feature type="compositionally biased region" description="Low complexity" evidence="5">
    <location>
        <begin position="187"/>
        <end position="214"/>
    </location>
</feature>
<proteinExistence type="predicted"/>
<feature type="region of interest" description="Disordered" evidence="5">
    <location>
        <begin position="253"/>
        <end position="315"/>
    </location>
</feature>
<dbReference type="OrthoDB" id="10663220at2759"/>
<dbReference type="GO" id="GO:0071944">
    <property type="term" value="C:cell periphery"/>
    <property type="evidence" value="ECO:0007669"/>
    <property type="project" value="UniProtKB-ARBA"/>
</dbReference>
<feature type="compositionally biased region" description="Low complexity" evidence="5">
    <location>
        <begin position="405"/>
        <end position="429"/>
    </location>
</feature>
<feature type="compositionally biased region" description="Polar residues" evidence="5">
    <location>
        <begin position="113"/>
        <end position="130"/>
    </location>
</feature>
<feature type="region of interest" description="Disordered" evidence="5">
    <location>
        <begin position="170"/>
        <end position="241"/>
    </location>
</feature>
<evidence type="ECO:0000256" key="1">
    <source>
        <dbReference type="ARBA" id="ARBA00004167"/>
    </source>
</evidence>
<keyword evidence="3 6" id="KW-1133">Transmembrane helix</keyword>
<feature type="compositionally biased region" description="Basic and acidic residues" evidence="5">
    <location>
        <begin position="435"/>
        <end position="447"/>
    </location>
</feature>
<evidence type="ECO:0000256" key="4">
    <source>
        <dbReference type="ARBA" id="ARBA00023136"/>
    </source>
</evidence>
<dbReference type="PANTHER" id="PTHR15549">
    <property type="entry name" value="PAIRED IMMUNOGLOBULIN-LIKE TYPE 2 RECEPTOR"/>
    <property type="match status" value="1"/>
</dbReference>
<comment type="subcellular location">
    <subcellularLocation>
        <location evidence="1">Membrane</location>
        <topology evidence="1">Single-pass membrane protein</topology>
    </subcellularLocation>
</comment>
<comment type="caution">
    <text evidence="7">The sequence shown here is derived from an EMBL/GenBank/DDBJ whole genome shotgun (WGS) entry which is preliminary data.</text>
</comment>
<feature type="transmembrane region" description="Helical" evidence="6">
    <location>
        <begin position="459"/>
        <end position="483"/>
    </location>
</feature>
<feature type="compositionally biased region" description="Low complexity" evidence="5">
    <location>
        <begin position="131"/>
        <end position="140"/>
    </location>
</feature>